<reference evidence="2 3" key="1">
    <citation type="submission" date="2024-01" db="EMBL/GenBank/DDBJ databases">
        <title>Comparative genomics of Cryptococcus and Kwoniella reveals pathogenesis evolution and contrasting modes of karyotype evolution via chromosome fusion or intercentromeric recombination.</title>
        <authorList>
            <person name="Coelho M.A."/>
            <person name="David-Palma M."/>
            <person name="Shea T."/>
            <person name="Bowers K."/>
            <person name="McGinley-Smith S."/>
            <person name="Mohammad A.W."/>
            <person name="Gnirke A."/>
            <person name="Yurkov A.M."/>
            <person name="Nowrousian M."/>
            <person name="Sun S."/>
            <person name="Cuomo C.A."/>
            <person name="Heitman J."/>
        </authorList>
    </citation>
    <scope>NUCLEOTIDE SEQUENCE [LARGE SCALE GENOMIC DNA]</scope>
    <source>
        <strain evidence="2 3">CBS 6074</strain>
    </source>
</reference>
<name>A0AAX4JTY2_9TREE</name>
<evidence type="ECO:0000256" key="1">
    <source>
        <dbReference type="SAM" id="MobiDB-lite"/>
    </source>
</evidence>
<feature type="compositionally biased region" description="Basic and acidic residues" evidence="1">
    <location>
        <begin position="61"/>
        <end position="71"/>
    </location>
</feature>
<organism evidence="2 3">
    <name type="scientific">Kwoniella dendrophila CBS 6074</name>
    <dbReference type="NCBI Taxonomy" id="1295534"/>
    <lineage>
        <taxon>Eukaryota</taxon>
        <taxon>Fungi</taxon>
        <taxon>Dikarya</taxon>
        <taxon>Basidiomycota</taxon>
        <taxon>Agaricomycotina</taxon>
        <taxon>Tremellomycetes</taxon>
        <taxon>Tremellales</taxon>
        <taxon>Cryptococcaceae</taxon>
        <taxon>Kwoniella</taxon>
    </lineage>
</organism>
<sequence>MNDKPNGKVLRGTFQIGPDGLPELFDKQGTSKQSDQSVASTQSEVGSPMEYHGLLSYSRRSTSDWEDRRASESQSDQAGSKEFSGHLGFFRPPPHKSTQSDMGETTKPEQSTKSVGSDHLDRSDTTIAATASGSDDRSTAPSSVKKGKKKYKPVNITYNSVAGSK</sequence>
<gene>
    <name evidence="2" type="ORF">L201_003263</name>
</gene>
<protein>
    <submittedName>
        <fullName evidence="2">Uncharacterized protein</fullName>
    </submittedName>
</protein>
<dbReference type="EMBL" id="CP144101">
    <property type="protein sequence ID" value="WWC88353.1"/>
    <property type="molecule type" value="Genomic_DNA"/>
</dbReference>
<evidence type="ECO:0000313" key="3">
    <source>
        <dbReference type="Proteomes" id="UP001355207"/>
    </source>
</evidence>
<dbReference type="Proteomes" id="UP001355207">
    <property type="component" value="Chromosome 4"/>
</dbReference>
<dbReference type="AlphaFoldDB" id="A0AAX4JTY2"/>
<evidence type="ECO:0000313" key="2">
    <source>
        <dbReference type="EMBL" id="WWC88353.1"/>
    </source>
</evidence>
<feature type="compositionally biased region" description="Polar residues" evidence="1">
    <location>
        <begin position="28"/>
        <end position="45"/>
    </location>
</feature>
<keyword evidence="3" id="KW-1185">Reference proteome</keyword>
<dbReference type="GeneID" id="91093933"/>
<feature type="compositionally biased region" description="Polar residues" evidence="1">
    <location>
        <begin position="96"/>
        <end position="115"/>
    </location>
</feature>
<feature type="region of interest" description="Disordered" evidence="1">
    <location>
        <begin position="1"/>
        <end position="148"/>
    </location>
</feature>
<proteinExistence type="predicted"/>
<accession>A0AAX4JTY2</accession>
<dbReference type="RefSeq" id="XP_066075116.1">
    <property type="nucleotide sequence ID" value="XM_066219019.1"/>
</dbReference>